<keyword evidence="1" id="KW-0812">Transmembrane</keyword>
<dbReference type="OrthoDB" id="840371at2"/>
<accession>R7ZXC7</accession>
<protein>
    <submittedName>
        <fullName evidence="2">Uncharacterized protein</fullName>
    </submittedName>
</protein>
<dbReference type="STRING" id="1232681.ADIS_0624"/>
<keyword evidence="1" id="KW-1133">Transmembrane helix</keyword>
<dbReference type="Proteomes" id="UP000013909">
    <property type="component" value="Unassembled WGS sequence"/>
</dbReference>
<organism evidence="2 3">
    <name type="scientific">Lunatimonas lonarensis</name>
    <dbReference type="NCBI Taxonomy" id="1232681"/>
    <lineage>
        <taxon>Bacteria</taxon>
        <taxon>Pseudomonadati</taxon>
        <taxon>Bacteroidota</taxon>
        <taxon>Cytophagia</taxon>
        <taxon>Cytophagales</taxon>
        <taxon>Cyclobacteriaceae</taxon>
    </lineage>
</organism>
<dbReference type="EMBL" id="AQHR01000022">
    <property type="protein sequence ID" value="EON78727.1"/>
    <property type="molecule type" value="Genomic_DNA"/>
</dbReference>
<dbReference type="RefSeq" id="WP_010852772.1">
    <property type="nucleotide sequence ID" value="NZ_AQHR01000022.1"/>
</dbReference>
<keyword evidence="1" id="KW-0472">Membrane</keyword>
<name>R7ZXC7_9BACT</name>
<feature type="transmembrane region" description="Helical" evidence="1">
    <location>
        <begin position="65"/>
        <end position="88"/>
    </location>
</feature>
<evidence type="ECO:0000256" key="1">
    <source>
        <dbReference type="SAM" id="Phobius"/>
    </source>
</evidence>
<sequence>MDDRLKYLVEKYWGGDTSLEEEGELKRLLGMTDQYPELRDFLAGADQLAKLETAMEQPKRRGKGFSWIVFMRVAAVFLGGVLLLAYWYTVEKQRQQEAAYLQVVEAFQLIQFNMAKGTAELELMADFRHLNTAGQLFNITETGEEK</sequence>
<dbReference type="AlphaFoldDB" id="R7ZXC7"/>
<reference evidence="2 3" key="1">
    <citation type="submission" date="2013-02" db="EMBL/GenBank/DDBJ databases">
        <title>A novel strain isolated from Lonar lake, Maharashtra, India.</title>
        <authorList>
            <person name="Singh A."/>
        </authorList>
    </citation>
    <scope>NUCLEOTIDE SEQUENCE [LARGE SCALE GENOMIC DNA]</scope>
    <source>
        <strain evidence="2 3">AK24</strain>
    </source>
</reference>
<proteinExistence type="predicted"/>
<evidence type="ECO:0000313" key="2">
    <source>
        <dbReference type="EMBL" id="EON78727.1"/>
    </source>
</evidence>
<keyword evidence="3" id="KW-1185">Reference proteome</keyword>
<evidence type="ECO:0000313" key="3">
    <source>
        <dbReference type="Proteomes" id="UP000013909"/>
    </source>
</evidence>
<gene>
    <name evidence="2" type="ORF">ADIS_0624</name>
</gene>
<comment type="caution">
    <text evidence="2">The sequence shown here is derived from an EMBL/GenBank/DDBJ whole genome shotgun (WGS) entry which is preliminary data.</text>
</comment>